<gene>
    <name evidence="1" type="ORF">F2Q69_00009552</name>
</gene>
<proteinExistence type="predicted"/>
<evidence type="ECO:0000313" key="1">
    <source>
        <dbReference type="EMBL" id="KAF3514854.1"/>
    </source>
</evidence>
<reference evidence="1" key="1">
    <citation type="submission" date="2019-12" db="EMBL/GenBank/DDBJ databases">
        <title>Genome sequencing and annotation of Brassica cretica.</title>
        <authorList>
            <person name="Studholme D.J."/>
            <person name="Sarris P."/>
        </authorList>
    </citation>
    <scope>NUCLEOTIDE SEQUENCE</scope>
    <source>
        <strain evidence="1">PFS-109/04</strain>
        <tissue evidence="1">Leaf</tissue>
    </source>
</reference>
<dbReference type="AlphaFoldDB" id="A0A8S9PAY7"/>
<sequence length="191" mass="22582">MWTQDAELAWNKLDEHVYTVEKKDKRKTWRRNCENPLGVFLGRAGEVAEKTTMLKDGQYGHWKVRMKLLVRGINDVAWIAMKTRWVELTIFTSDEKMPKPNEPRQGVVREVVQEVVRRMRGEVVTFWSKECISRWGEKHGDGRPDIDGAYLVGKKKTMWTHDAELAWDKLEEQVYAMEKRQEINLESKFMP</sequence>
<dbReference type="Proteomes" id="UP000712600">
    <property type="component" value="Unassembled WGS sequence"/>
</dbReference>
<protein>
    <submittedName>
        <fullName evidence="1">Uncharacterized protein</fullName>
    </submittedName>
</protein>
<organism evidence="1 2">
    <name type="scientific">Brassica cretica</name>
    <name type="common">Mustard</name>
    <dbReference type="NCBI Taxonomy" id="69181"/>
    <lineage>
        <taxon>Eukaryota</taxon>
        <taxon>Viridiplantae</taxon>
        <taxon>Streptophyta</taxon>
        <taxon>Embryophyta</taxon>
        <taxon>Tracheophyta</taxon>
        <taxon>Spermatophyta</taxon>
        <taxon>Magnoliopsida</taxon>
        <taxon>eudicotyledons</taxon>
        <taxon>Gunneridae</taxon>
        <taxon>Pentapetalae</taxon>
        <taxon>rosids</taxon>
        <taxon>malvids</taxon>
        <taxon>Brassicales</taxon>
        <taxon>Brassicaceae</taxon>
        <taxon>Brassiceae</taxon>
        <taxon>Brassica</taxon>
    </lineage>
</organism>
<dbReference type="EMBL" id="QGKX02001521">
    <property type="protein sequence ID" value="KAF3514854.1"/>
    <property type="molecule type" value="Genomic_DNA"/>
</dbReference>
<name>A0A8S9PAY7_BRACR</name>
<evidence type="ECO:0000313" key="2">
    <source>
        <dbReference type="Proteomes" id="UP000712600"/>
    </source>
</evidence>
<accession>A0A8S9PAY7</accession>
<comment type="caution">
    <text evidence="1">The sequence shown here is derived from an EMBL/GenBank/DDBJ whole genome shotgun (WGS) entry which is preliminary data.</text>
</comment>